<evidence type="ECO:0000256" key="3">
    <source>
        <dbReference type="ARBA" id="ARBA00023125"/>
    </source>
</evidence>
<sequence length="334" mass="36169">MSTQNTTTASGSPIAASSLASLETRRHIEQLIDVAQLYYIDGLNQEQIAKRVGFSRSSVSRMLTEARERGVVQITVGHPLQRLVSLENDLKKKYGLKCVRVAQSYDDDIASTLVPQCAAQLLMEHLKPDSLIVTSTGTPMAATIRALPVLDYPRAHVTQMLGSLASNNPLTDSPEICRMMAERLGCSYSLLPAPLIMGSADVARAVRSEKLIATAIALGNRADIAIVGVGAIRNGHSGRIFNSFEDAAIARQMQEAGVVGHICGHHIDAMGRHVPTPLCERTISIDFDHFRRIPLVIGVAWEQWRANALHACLIGGLMSGLATNQGMAERLLDM</sequence>
<evidence type="ECO:0000259" key="5">
    <source>
        <dbReference type="Pfam" id="PF04198"/>
    </source>
</evidence>
<dbReference type="InterPro" id="IPR036388">
    <property type="entry name" value="WH-like_DNA-bd_sf"/>
</dbReference>
<dbReference type="Proteomes" id="UP000469194">
    <property type="component" value="Unassembled WGS sequence"/>
</dbReference>
<evidence type="ECO:0000256" key="1">
    <source>
        <dbReference type="ARBA" id="ARBA00010466"/>
    </source>
</evidence>
<proteinExistence type="inferred from homology"/>
<comment type="caution">
    <text evidence="6">The sequence shown here is derived from an EMBL/GenBank/DDBJ whole genome shotgun (WGS) entry which is preliminary data.</text>
</comment>
<dbReference type="InterPro" id="IPR051054">
    <property type="entry name" value="SorC_transcr_regulators"/>
</dbReference>
<dbReference type="Gene3D" id="1.10.10.10">
    <property type="entry name" value="Winged helix-like DNA-binding domain superfamily/Winged helix DNA-binding domain"/>
    <property type="match status" value="1"/>
</dbReference>
<dbReference type="PANTHER" id="PTHR34294:SF1">
    <property type="entry name" value="TRANSCRIPTIONAL REGULATOR LSRR"/>
    <property type="match status" value="1"/>
</dbReference>
<keyword evidence="7" id="KW-1185">Reference proteome</keyword>
<dbReference type="Pfam" id="PF04198">
    <property type="entry name" value="Sugar-bind"/>
    <property type="match status" value="1"/>
</dbReference>
<protein>
    <submittedName>
        <fullName evidence="6">Helix-turn-helix domain-containing protein</fullName>
    </submittedName>
</protein>
<dbReference type="InterPro" id="IPR037171">
    <property type="entry name" value="NagB/RpiA_transferase-like"/>
</dbReference>
<evidence type="ECO:0000313" key="7">
    <source>
        <dbReference type="Proteomes" id="UP000469194"/>
    </source>
</evidence>
<keyword evidence="3" id="KW-0238">DNA-binding</keyword>
<gene>
    <name evidence="6" type="ORF">GFD25_05615</name>
</gene>
<name>A0A6N9Z4Y6_9BIFI</name>
<reference evidence="6 7" key="1">
    <citation type="submission" date="2019-10" db="EMBL/GenBank/DDBJ databases">
        <title>Bifidobacterium from non-human primates.</title>
        <authorList>
            <person name="Modesto M."/>
        </authorList>
    </citation>
    <scope>NUCLEOTIDE SEQUENCE [LARGE SCALE GENOMIC DNA]</scope>
    <source>
        <strain evidence="6 7">TRE17</strain>
    </source>
</reference>
<dbReference type="Gene3D" id="3.40.50.1360">
    <property type="match status" value="1"/>
</dbReference>
<accession>A0A6N9Z4Y6</accession>
<dbReference type="GO" id="GO:0003677">
    <property type="term" value="F:DNA binding"/>
    <property type="evidence" value="ECO:0007669"/>
    <property type="project" value="UniProtKB-KW"/>
</dbReference>
<keyword evidence="4" id="KW-0804">Transcription</keyword>
<dbReference type="PANTHER" id="PTHR34294">
    <property type="entry name" value="TRANSCRIPTIONAL REGULATOR-RELATED"/>
    <property type="match status" value="1"/>
</dbReference>
<evidence type="ECO:0000313" key="6">
    <source>
        <dbReference type="EMBL" id="NEG89470.1"/>
    </source>
</evidence>
<dbReference type="EMBL" id="WHZW01000009">
    <property type="protein sequence ID" value="NEG89470.1"/>
    <property type="molecule type" value="Genomic_DNA"/>
</dbReference>
<keyword evidence="2" id="KW-0805">Transcription regulation</keyword>
<dbReference type="SUPFAM" id="SSF100950">
    <property type="entry name" value="NagB/RpiA/CoA transferase-like"/>
    <property type="match status" value="1"/>
</dbReference>
<feature type="domain" description="Sugar-binding" evidence="5">
    <location>
        <begin position="80"/>
        <end position="332"/>
    </location>
</feature>
<dbReference type="AlphaFoldDB" id="A0A6N9Z4Y6"/>
<dbReference type="RefSeq" id="WP_163230787.1">
    <property type="nucleotide sequence ID" value="NZ_WHZW01000009.1"/>
</dbReference>
<evidence type="ECO:0000256" key="4">
    <source>
        <dbReference type="ARBA" id="ARBA00023163"/>
    </source>
</evidence>
<organism evidence="6 7">
    <name type="scientific">Bifidobacterium aerophilum</name>
    <dbReference type="NCBI Taxonomy" id="1798155"/>
    <lineage>
        <taxon>Bacteria</taxon>
        <taxon>Bacillati</taxon>
        <taxon>Actinomycetota</taxon>
        <taxon>Actinomycetes</taxon>
        <taxon>Bifidobacteriales</taxon>
        <taxon>Bifidobacteriaceae</taxon>
        <taxon>Bifidobacterium</taxon>
    </lineage>
</organism>
<comment type="similarity">
    <text evidence="1">Belongs to the SorC transcriptional regulatory family.</text>
</comment>
<dbReference type="GO" id="GO:0030246">
    <property type="term" value="F:carbohydrate binding"/>
    <property type="evidence" value="ECO:0007669"/>
    <property type="project" value="InterPro"/>
</dbReference>
<evidence type="ECO:0000256" key="2">
    <source>
        <dbReference type="ARBA" id="ARBA00023015"/>
    </source>
</evidence>
<dbReference type="InterPro" id="IPR007324">
    <property type="entry name" value="Sugar-bd_dom_put"/>
</dbReference>